<feature type="compositionally biased region" description="Basic and acidic residues" evidence="1">
    <location>
        <begin position="209"/>
        <end position="219"/>
    </location>
</feature>
<name>A0ABQ3HGB4_9NEIS</name>
<sequence>MPKPKTSPDLTPKPYRLLKSDIAPKLSARSTSGITYVLLADVGDEPELHIAVTANEGGGLWSKEAVRLDSIEAEIDAYAGTPFPTKALRGAMVGRSSNNPPFCLAVLKDLGLVAPAPDKVHQHVKAGDWAAFRAEWLAKPGERVTYPEPTPDIVAATLAASSSASNETEPPSPVNAKGKKRKKVVESVTAAGDTDTDDVGAVTEPTTSEADHAPTAHAG</sequence>
<gene>
    <name evidence="2" type="ORF">GCM10011419_27270</name>
</gene>
<evidence type="ECO:0000313" key="3">
    <source>
        <dbReference type="Proteomes" id="UP000662678"/>
    </source>
</evidence>
<reference evidence="3" key="1">
    <citation type="journal article" date="2019" name="Int. J. Syst. Evol. Microbiol.">
        <title>The Global Catalogue of Microorganisms (GCM) 10K type strain sequencing project: providing services to taxonomists for standard genome sequencing and annotation.</title>
        <authorList>
            <consortium name="The Broad Institute Genomics Platform"/>
            <consortium name="The Broad Institute Genome Sequencing Center for Infectious Disease"/>
            <person name="Wu L."/>
            <person name="Ma J."/>
        </authorList>
    </citation>
    <scope>NUCLEOTIDE SEQUENCE [LARGE SCALE GENOMIC DNA]</scope>
    <source>
        <strain evidence="3">KCTC 23713</strain>
    </source>
</reference>
<evidence type="ECO:0000256" key="1">
    <source>
        <dbReference type="SAM" id="MobiDB-lite"/>
    </source>
</evidence>
<keyword evidence="3" id="KW-1185">Reference proteome</keyword>
<protein>
    <submittedName>
        <fullName evidence="2">Uncharacterized protein</fullName>
    </submittedName>
</protein>
<dbReference type="EMBL" id="BMYP01000048">
    <property type="protein sequence ID" value="GHD81400.1"/>
    <property type="molecule type" value="Genomic_DNA"/>
</dbReference>
<organism evidence="2 3">
    <name type="scientific">Vogesella fluminis</name>
    <dbReference type="NCBI Taxonomy" id="1069161"/>
    <lineage>
        <taxon>Bacteria</taxon>
        <taxon>Pseudomonadati</taxon>
        <taxon>Pseudomonadota</taxon>
        <taxon>Betaproteobacteria</taxon>
        <taxon>Neisseriales</taxon>
        <taxon>Chromobacteriaceae</taxon>
        <taxon>Vogesella</taxon>
    </lineage>
</organism>
<proteinExistence type="predicted"/>
<feature type="region of interest" description="Disordered" evidence="1">
    <location>
        <begin position="160"/>
        <end position="219"/>
    </location>
</feature>
<feature type="compositionally biased region" description="Low complexity" evidence="1">
    <location>
        <begin position="160"/>
        <end position="169"/>
    </location>
</feature>
<dbReference type="Proteomes" id="UP000662678">
    <property type="component" value="Unassembled WGS sequence"/>
</dbReference>
<evidence type="ECO:0000313" key="2">
    <source>
        <dbReference type="EMBL" id="GHD81400.1"/>
    </source>
</evidence>
<dbReference type="RefSeq" id="WP_189354595.1">
    <property type="nucleotide sequence ID" value="NZ_BMYP01000048.1"/>
</dbReference>
<comment type="caution">
    <text evidence="2">The sequence shown here is derived from an EMBL/GenBank/DDBJ whole genome shotgun (WGS) entry which is preliminary data.</text>
</comment>
<accession>A0ABQ3HGB4</accession>
<feature type="compositionally biased region" description="Low complexity" evidence="1">
    <location>
        <begin position="188"/>
        <end position="203"/>
    </location>
</feature>